<proteinExistence type="predicted"/>
<name>A0A2L0UH04_9MICC</name>
<evidence type="ECO:0000313" key="3">
    <source>
        <dbReference type="Proteomes" id="UP000239187"/>
    </source>
</evidence>
<feature type="domain" description="Helix-turn-helix" evidence="1">
    <location>
        <begin position="9"/>
        <end position="59"/>
    </location>
</feature>
<dbReference type="Pfam" id="PF12728">
    <property type="entry name" value="HTH_17"/>
    <property type="match status" value="1"/>
</dbReference>
<protein>
    <submittedName>
        <fullName evidence="2">Helix-turn-helix domain-containing protein</fullName>
    </submittedName>
</protein>
<organism evidence="2 3">
    <name type="scientific">Arthrobacter agilis</name>
    <dbReference type="NCBI Taxonomy" id="37921"/>
    <lineage>
        <taxon>Bacteria</taxon>
        <taxon>Bacillati</taxon>
        <taxon>Actinomycetota</taxon>
        <taxon>Actinomycetes</taxon>
        <taxon>Micrococcales</taxon>
        <taxon>Micrococcaceae</taxon>
        <taxon>Arthrobacter</taxon>
    </lineage>
</organism>
<dbReference type="EMBL" id="CP024915">
    <property type="protein sequence ID" value="AUZ88523.1"/>
    <property type="molecule type" value="Genomic_DNA"/>
</dbReference>
<dbReference type="SUPFAM" id="SSF46955">
    <property type="entry name" value="Putative DNA-binding domain"/>
    <property type="match status" value="1"/>
</dbReference>
<gene>
    <name evidence="2" type="ORF">CVO76_13420</name>
</gene>
<dbReference type="InterPro" id="IPR041657">
    <property type="entry name" value="HTH_17"/>
</dbReference>
<dbReference type="InterPro" id="IPR009061">
    <property type="entry name" value="DNA-bd_dom_put_sf"/>
</dbReference>
<reference evidence="2 3" key="1">
    <citation type="submission" date="2017-11" db="EMBL/GenBank/DDBJ databases">
        <title>Draft genome of Arthrobacter agilis strain UMCV2, a plant growth-promoting rhizobacterium and biocontrol capacity of phytopathogenic fungi.</title>
        <authorList>
            <person name="Martinez-Camara R."/>
            <person name="Santoyo G."/>
            <person name="Moreno-Hagelsieb G."/>
            <person name="Valencia-Cantero E."/>
        </authorList>
    </citation>
    <scope>NUCLEOTIDE SEQUENCE [LARGE SCALE GENOMIC DNA]</scope>
    <source>
        <strain evidence="2 3">UMCV2</strain>
    </source>
</reference>
<dbReference type="Proteomes" id="UP000239187">
    <property type="component" value="Chromosome"/>
</dbReference>
<evidence type="ECO:0000313" key="2">
    <source>
        <dbReference type="EMBL" id="AUZ88523.1"/>
    </source>
</evidence>
<dbReference type="AlphaFoldDB" id="A0A2L0UH04"/>
<evidence type="ECO:0000259" key="1">
    <source>
        <dbReference type="Pfam" id="PF12728"/>
    </source>
</evidence>
<sequence>MEHASVTKLLTLNEVAELLRKSPSQMRWMRHNGSGPRGAKLGGRLLYRESDVIDWIQKQFDDQAAA</sequence>
<accession>A0A2L0UH04</accession>